<feature type="domain" description="Histidine kinase" evidence="5">
    <location>
        <begin position="378"/>
        <end position="547"/>
    </location>
</feature>
<dbReference type="EMBL" id="MFWB01000009">
    <property type="protein sequence ID" value="OGJ09194.1"/>
    <property type="molecule type" value="Genomic_DNA"/>
</dbReference>
<accession>A0A1F6YS43</accession>
<feature type="transmembrane region" description="Helical" evidence="4">
    <location>
        <begin position="21"/>
        <end position="40"/>
    </location>
</feature>
<feature type="transmembrane region" description="Helical" evidence="4">
    <location>
        <begin position="251"/>
        <end position="272"/>
    </location>
</feature>
<organism evidence="6 7">
    <name type="scientific">Candidatus Nomurabacteria bacterium RIFOXYB1_FULL_39_16</name>
    <dbReference type="NCBI Taxonomy" id="1801803"/>
    <lineage>
        <taxon>Bacteria</taxon>
        <taxon>Candidatus Nomuraibacteriota</taxon>
    </lineage>
</organism>
<proteinExistence type="predicted"/>
<dbReference type="GO" id="GO:0000155">
    <property type="term" value="F:phosphorelay sensor kinase activity"/>
    <property type="evidence" value="ECO:0007669"/>
    <property type="project" value="TreeGrafter"/>
</dbReference>
<keyword evidence="3" id="KW-0597">Phosphoprotein</keyword>
<dbReference type="STRING" id="1801803.A2356_03745"/>
<dbReference type="InterPro" id="IPR003594">
    <property type="entry name" value="HATPase_dom"/>
</dbReference>
<evidence type="ECO:0000313" key="6">
    <source>
        <dbReference type="EMBL" id="OGJ09194.1"/>
    </source>
</evidence>
<keyword evidence="4" id="KW-0812">Transmembrane</keyword>
<name>A0A1F6YS43_9BACT</name>
<feature type="transmembrane region" description="Helical" evidence="4">
    <location>
        <begin position="224"/>
        <end position="244"/>
    </location>
</feature>
<dbReference type="EC" id="2.7.13.3" evidence="2"/>
<dbReference type="PROSITE" id="PS50109">
    <property type="entry name" value="HIS_KIN"/>
    <property type="match status" value="1"/>
</dbReference>
<dbReference type="PRINTS" id="PR00344">
    <property type="entry name" value="BCTRLSENSOR"/>
</dbReference>
<reference evidence="6 7" key="1">
    <citation type="journal article" date="2016" name="Nat. Commun.">
        <title>Thousands of microbial genomes shed light on interconnected biogeochemical processes in an aquifer system.</title>
        <authorList>
            <person name="Anantharaman K."/>
            <person name="Brown C.T."/>
            <person name="Hug L.A."/>
            <person name="Sharon I."/>
            <person name="Castelle C.J."/>
            <person name="Probst A.J."/>
            <person name="Thomas B.C."/>
            <person name="Singh A."/>
            <person name="Wilkins M.J."/>
            <person name="Karaoz U."/>
            <person name="Brodie E.L."/>
            <person name="Williams K.H."/>
            <person name="Hubbard S.S."/>
            <person name="Banfield J.F."/>
        </authorList>
    </citation>
    <scope>NUCLEOTIDE SEQUENCE [LARGE SCALE GENOMIC DNA]</scope>
</reference>
<dbReference type="PANTHER" id="PTHR43547:SF2">
    <property type="entry name" value="HYBRID SIGNAL TRANSDUCTION HISTIDINE KINASE C"/>
    <property type="match status" value="1"/>
</dbReference>
<dbReference type="Proteomes" id="UP000177047">
    <property type="component" value="Unassembled WGS sequence"/>
</dbReference>
<feature type="transmembrane region" description="Helical" evidence="4">
    <location>
        <begin position="78"/>
        <end position="105"/>
    </location>
</feature>
<keyword evidence="4" id="KW-0472">Membrane</keyword>
<dbReference type="InterPro" id="IPR036890">
    <property type="entry name" value="HATPase_C_sf"/>
</dbReference>
<comment type="catalytic activity">
    <reaction evidence="1">
        <text>ATP + protein L-histidine = ADP + protein N-phospho-L-histidine.</text>
        <dbReference type="EC" id="2.7.13.3"/>
    </reaction>
</comment>
<feature type="transmembrane region" description="Helical" evidence="4">
    <location>
        <begin position="155"/>
        <end position="174"/>
    </location>
</feature>
<dbReference type="PANTHER" id="PTHR43547">
    <property type="entry name" value="TWO-COMPONENT HISTIDINE KINASE"/>
    <property type="match status" value="1"/>
</dbReference>
<evidence type="ECO:0000313" key="7">
    <source>
        <dbReference type="Proteomes" id="UP000177047"/>
    </source>
</evidence>
<dbReference type="SUPFAM" id="SSF55874">
    <property type="entry name" value="ATPase domain of HSP90 chaperone/DNA topoisomerase II/histidine kinase"/>
    <property type="match status" value="1"/>
</dbReference>
<protein>
    <recommendedName>
        <fullName evidence="2">histidine kinase</fullName>
        <ecNumber evidence="2">2.7.13.3</ecNumber>
    </recommendedName>
</protein>
<evidence type="ECO:0000256" key="4">
    <source>
        <dbReference type="SAM" id="Phobius"/>
    </source>
</evidence>
<evidence type="ECO:0000256" key="3">
    <source>
        <dbReference type="ARBA" id="ARBA00022553"/>
    </source>
</evidence>
<dbReference type="SMART" id="SM00387">
    <property type="entry name" value="HATPase_c"/>
    <property type="match status" value="1"/>
</dbReference>
<sequence>MICYLFSEPTYFLYSPDVPTILYYAQVPATLIALLISFYAFWNGRHLLLNKLLLVISILFSFWTLSTLIAWTNIHSNFIMFVWSFFGLILSLISIFCIYFIYVFLEKKDISSKIKGVFLALLAPIFIIAPTSFNINGFNLTVCDAFNFEWLPFKFYYTSLGVIAMIWILTLLILKYRTATSDLKKQIILMGVGLELFLFSFFGMEFVATSFARIGLLPSSEIELYGLFGMVIFMIYISILMVQFKTFNVKLIATQALVWGLAILIGSQFFFIQVPINMVLNGFTFVASVVLGFFLIRSVKKEIQQKEELLKLTINLRSLLKQRESLVHLVTHKVKGSFTRTKFIFAGILDGTFGPISPEVKKIAEQGLEFDNGGIETVDLVLNAANLQNGIIKYDMKNIDLKEIVLKTINDKKLAIEAKGLKVETEINDGGYNIMGDSFWLSELVNNLIENSIKYTREGKIMVGLDKKDGKVIFSVKDTGVGITEEDKKNLFTEGGRGKDSVKVNVDSTGYGLYTVKLIVDAHKGTVSAESEGENKGSQFYIELPMA</sequence>
<dbReference type="Pfam" id="PF02518">
    <property type="entry name" value="HATPase_c"/>
    <property type="match status" value="1"/>
</dbReference>
<feature type="transmembrane region" description="Helical" evidence="4">
    <location>
        <begin position="117"/>
        <end position="135"/>
    </location>
</feature>
<dbReference type="AlphaFoldDB" id="A0A1F6YS43"/>
<feature type="transmembrane region" description="Helical" evidence="4">
    <location>
        <begin position="278"/>
        <end position="296"/>
    </location>
</feature>
<dbReference type="InterPro" id="IPR005467">
    <property type="entry name" value="His_kinase_dom"/>
</dbReference>
<evidence type="ECO:0000259" key="5">
    <source>
        <dbReference type="PROSITE" id="PS50109"/>
    </source>
</evidence>
<comment type="caution">
    <text evidence="6">The sequence shown here is derived from an EMBL/GenBank/DDBJ whole genome shotgun (WGS) entry which is preliminary data.</text>
</comment>
<dbReference type="InterPro" id="IPR004358">
    <property type="entry name" value="Sig_transdc_His_kin-like_C"/>
</dbReference>
<feature type="transmembrane region" description="Helical" evidence="4">
    <location>
        <begin position="52"/>
        <end position="72"/>
    </location>
</feature>
<evidence type="ECO:0000256" key="2">
    <source>
        <dbReference type="ARBA" id="ARBA00012438"/>
    </source>
</evidence>
<dbReference type="Gene3D" id="3.30.565.10">
    <property type="entry name" value="Histidine kinase-like ATPase, C-terminal domain"/>
    <property type="match status" value="1"/>
</dbReference>
<gene>
    <name evidence="6" type="ORF">A2356_03745</name>
</gene>
<evidence type="ECO:0000256" key="1">
    <source>
        <dbReference type="ARBA" id="ARBA00000085"/>
    </source>
</evidence>
<keyword evidence="4" id="KW-1133">Transmembrane helix</keyword>
<feature type="transmembrane region" description="Helical" evidence="4">
    <location>
        <begin position="186"/>
        <end position="204"/>
    </location>
</feature>